<evidence type="ECO:0000313" key="2">
    <source>
        <dbReference type="EMBL" id="KAK7603040.1"/>
    </source>
</evidence>
<feature type="compositionally biased region" description="Basic and acidic residues" evidence="1">
    <location>
        <begin position="56"/>
        <end position="70"/>
    </location>
</feature>
<reference evidence="2 3" key="1">
    <citation type="submission" date="2024-03" db="EMBL/GenBank/DDBJ databases">
        <title>Adaptation during the transition from Ophiocordyceps entomopathogen to insect associate is accompanied by gene loss and intensified selection.</title>
        <authorList>
            <person name="Ward C.M."/>
            <person name="Onetto C.A."/>
            <person name="Borneman A.R."/>
        </authorList>
    </citation>
    <scope>NUCLEOTIDE SEQUENCE [LARGE SCALE GENOMIC DNA]</scope>
    <source>
        <strain evidence="2">AWRI1</strain>
        <tissue evidence="2">Single Adult Female</tissue>
    </source>
</reference>
<dbReference type="Proteomes" id="UP001367676">
    <property type="component" value="Unassembled WGS sequence"/>
</dbReference>
<sequence>MEDCAERRTRPKIKNQHQKQKRRRDQVKSIIAAYVSGKVPLSKMMNPSRLTAPKNRNFESDIRKADRSADLPKASRGAANSRHKRKIGVNNASTNSNLVEQKEVIAECQELKKQWPAVQSKDQHANSLVTSCKDDGEVGVQDVQMCSTCSKTFISDTCSIKASTASSTKSLPLKAKSEAVSTFEKTTTASFEVPVAAATPASTTSRSEEVSQQDSTPRKQTAPVTGSWGQSSPNLFDMYPFDYDSFACYLTKKCSQSRHSAGPSLRWRTTSANFTKRQNLLELIKSHENVEQCLVKQIIHLRKERDKYRHAYIDLVKIHRILANRWFQFKKLNID</sequence>
<feature type="compositionally biased region" description="Basic residues" evidence="1">
    <location>
        <begin position="9"/>
        <end position="25"/>
    </location>
</feature>
<feature type="region of interest" description="Disordered" evidence="1">
    <location>
        <begin position="197"/>
        <end position="228"/>
    </location>
</feature>
<dbReference type="AlphaFoldDB" id="A0AAN9TUK9"/>
<evidence type="ECO:0000256" key="1">
    <source>
        <dbReference type="SAM" id="MobiDB-lite"/>
    </source>
</evidence>
<feature type="region of interest" description="Disordered" evidence="1">
    <location>
        <begin position="43"/>
        <end position="88"/>
    </location>
</feature>
<comment type="caution">
    <text evidence="2">The sequence shown here is derived from an EMBL/GenBank/DDBJ whole genome shotgun (WGS) entry which is preliminary data.</text>
</comment>
<accession>A0AAN9TUK9</accession>
<name>A0AAN9TUK9_9HEMI</name>
<evidence type="ECO:0000313" key="3">
    <source>
        <dbReference type="Proteomes" id="UP001367676"/>
    </source>
</evidence>
<organism evidence="2 3">
    <name type="scientific">Parthenolecanium corni</name>
    <dbReference type="NCBI Taxonomy" id="536013"/>
    <lineage>
        <taxon>Eukaryota</taxon>
        <taxon>Metazoa</taxon>
        <taxon>Ecdysozoa</taxon>
        <taxon>Arthropoda</taxon>
        <taxon>Hexapoda</taxon>
        <taxon>Insecta</taxon>
        <taxon>Pterygota</taxon>
        <taxon>Neoptera</taxon>
        <taxon>Paraneoptera</taxon>
        <taxon>Hemiptera</taxon>
        <taxon>Sternorrhyncha</taxon>
        <taxon>Coccoidea</taxon>
        <taxon>Coccidae</taxon>
        <taxon>Parthenolecanium</taxon>
    </lineage>
</organism>
<dbReference type="EMBL" id="JBBCAQ010000006">
    <property type="protein sequence ID" value="KAK7603040.1"/>
    <property type="molecule type" value="Genomic_DNA"/>
</dbReference>
<proteinExistence type="predicted"/>
<protein>
    <submittedName>
        <fullName evidence="2">Uncharacterized protein</fullName>
    </submittedName>
</protein>
<feature type="region of interest" description="Disordered" evidence="1">
    <location>
        <begin position="1"/>
        <end position="26"/>
    </location>
</feature>
<feature type="compositionally biased region" description="Polar residues" evidence="1">
    <location>
        <begin position="210"/>
        <end position="228"/>
    </location>
</feature>
<gene>
    <name evidence="2" type="ORF">V9T40_003039</name>
</gene>
<keyword evidence="3" id="KW-1185">Reference proteome</keyword>